<name>A0A1G7INR3_PSEOR</name>
<sequence length="62" mass="6375">MINVSLSGRALAAARSVDPLVSPAAVHAAVEIAVAEQLREVATWPAERIRAKADAITAPQSG</sequence>
<reference evidence="1 2" key="1">
    <citation type="submission" date="2016-10" db="EMBL/GenBank/DDBJ databases">
        <authorList>
            <person name="de Groot N.N."/>
        </authorList>
    </citation>
    <scope>NUCLEOTIDE SEQUENCE [LARGE SCALE GENOMIC DNA]</scope>
    <source>
        <strain evidence="1 2">CGMCC 4.3143</strain>
    </source>
</reference>
<dbReference type="RefSeq" id="WP_093078351.1">
    <property type="nucleotide sequence ID" value="NZ_FNBE01000003.1"/>
</dbReference>
<gene>
    <name evidence="1" type="ORF">SAMN05216377_103355</name>
</gene>
<keyword evidence="2" id="KW-1185">Reference proteome</keyword>
<dbReference type="Proteomes" id="UP000198967">
    <property type="component" value="Unassembled WGS sequence"/>
</dbReference>
<organism evidence="1 2">
    <name type="scientific">Pseudonocardia oroxyli</name>
    <dbReference type="NCBI Taxonomy" id="366584"/>
    <lineage>
        <taxon>Bacteria</taxon>
        <taxon>Bacillati</taxon>
        <taxon>Actinomycetota</taxon>
        <taxon>Actinomycetes</taxon>
        <taxon>Pseudonocardiales</taxon>
        <taxon>Pseudonocardiaceae</taxon>
        <taxon>Pseudonocardia</taxon>
    </lineage>
</organism>
<protein>
    <submittedName>
        <fullName evidence="1">Uncharacterized protein</fullName>
    </submittedName>
</protein>
<evidence type="ECO:0000313" key="1">
    <source>
        <dbReference type="EMBL" id="SDF14184.1"/>
    </source>
</evidence>
<accession>A0A1G7INR3</accession>
<evidence type="ECO:0000313" key="2">
    <source>
        <dbReference type="Proteomes" id="UP000198967"/>
    </source>
</evidence>
<dbReference type="EMBL" id="FNBE01000003">
    <property type="protein sequence ID" value="SDF14184.1"/>
    <property type="molecule type" value="Genomic_DNA"/>
</dbReference>
<dbReference type="AlphaFoldDB" id="A0A1G7INR3"/>
<proteinExistence type="predicted"/>